<reference evidence="1 2" key="1">
    <citation type="journal article" date="2022" name="Plant J.">
        <title>Chromosome-level genome of Camellia lanceoleosa provides a valuable resource for understanding genome evolution and self-incompatibility.</title>
        <authorList>
            <person name="Gong W."/>
            <person name="Xiao S."/>
            <person name="Wang L."/>
            <person name="Liao Z."/>
            <person name="Chang Y."/>
            <person name="Mo W."/>
            <person name="Hu G."/>
            <person name="Li W."/>
            <person name="Zhao G."/>
            <person name="Zhu H."/>
            <person name="Hu X."/>
            <person name="Ji K."/>
            <person name="Xiang X."/>
            <person name="Song Q."/>
            <person name="Yuan D."/>
            <person name="Jin S."/>
            <person name="Zhang L."/>
        </authorList>
    </citation>
    <scope>NUCLEOTIDE SEQUENCE [LARGE SCALE GENOMIC DNA]</scope>
    <source>
        <strain evidence="1">SQ_2022a</strain>
    </source>
</reference>
<sequence length="122" mass="13492">MVWDGTKIHTNICSRPASPPSKVPVSEFIHFTISTNSLQGPLCSFDRFLADGAWNKSLAKEQQLGLELITKGVRFLLVDFLFLLLQPWLQNHVLARKSSNGAASRQQSYPDFNGLSTVSSTA</sequence>
<evidence type="ECO:0000313" key="2">
    <source>
        <dbReference type="Proteomes" id="UP001060215"/>
    </source>
</evidence>
<dbReference type="EMBL" id="CM045761">
    <property type="protein sequence ID" value="KAI8016031.1"/>
    <property type="molecule type" value="Genomic_DNA"/>
</dbReference>
<dbReference type="Proteomes" id="UP001060215">
    <property type="component" value="Chromosome 4"/>
</dbReference>
<accession>A0ACC0HVN8</accession>
<evidence type="ECO:0000313" key="1">
    <source>
        <dbReference type="EMBL" id="KAI8016031.1"/>
    </source>
</evidence>
<proteinExistence type="predicted"/>
<protein>
    <submittedName>
        <fullName evidence="1">Uncharacterized protein</fullName>
    </submittedName>
</protein>
<name>A0ACC0HVN8_9ERIC</name>
<comment type="caution">
    <text evidence="1">The sequence shown here is derived from an EMBL/GenBank/DDBJ whole genome shotgun (WGS) entry which is preliminary data.</text>
</comment>
<keyword evidence="2" id="KW-1185">Reference proteome</keyword>
<organism evidence="1 2">
    <name type="scientific">Camellia lanceoleosa</name>
    <dbReference type="NCBI Taxonomy" id="1840588"/>
    <lineage>
        <taxon>Eukaryota</taxon>
        <taxon>Viridiplantae</taxon>
        <taxon>Streptophyta</taxon>
        <taxon>Embryophyta</taxon>
        <taxon>Tracheophyta</taxon>
        <taxon>Spermatophyta</taxon>
        <taxon>Magnoliopsida</taxon>
        <taxon>eudicotyledons</taxon>
        <taxon>Gunneridae</taxon>
        <taxon>Pentapetalae</taxon>
        <taxon>asterids</taxon>
        <taxon>Ericales</taxon>
        <taxon>Theaceae</taxon>
        <taxon>Camellia</taxon>
    </lineage>
</organism>
<gene>
    <name evidence="1" type="ORF">LOK49_LG05G03228</name>
</gene>